<feature type="transmembrane region" description="Helical" evidence="7">
    <location>
        <begin position="370"/>
        <end position="394"/>
    </location>
</feature>
<reference evidence="9" key="1">
    <citation type="submission" date="2020-02" db="EMBL/GenBank/DDBJ databases">
        <authorList>
            <person name="Meier V. D."/>
        </authorList>
    </citation>
    <scope>NUCLEOTIDE SEQUENCE</scope>
    <source>
        <strain evidence="9">AVDCRST_MAG22</strain>
    </source>
</reference>
<feature type="domain" description="Major facilitator superfamily (MFS) profile" evidence="8">
    <location>
        <begin position="214"/>
        <end position="408"/>
    </location>
</feature>
<dbReference type="InterPro" id="IPR036259">
    <property type="entry name" value="MFS_trans_sf"/>
</dbReference>
<dbReference type="EMBL" id="CADCUV010000084">
    <property type="protein sequence ID" value="CAA9413740.1"/>
    <property type="molecule type" value="Genomic_DNA"/>
</dbReference>
<feature type="transmembrane region" description="Helical" evidence="7">
    <location>
        <begin position="302"/>
        <end position="323"/>
    </location>
</feature>
<evidence type="ECO:0000256" key="6">
    <source>
        <dbReference type="ARBA" id="ARBA00023136"/>
    </source>
</evidence>
<keyword evidence="4 7" id="KW-0812">Transmembrane</keyword>
<keyword evidence="2" id="KW-0813">Transport</keyword>
<dbReference type="PROSITE" id="PS50850">
    <property type="entry name" value="MFS"/>
    <property type="match status" value="1"/>
</dbReference>
<dbReference type="PRINTS" id="PR01988">
    <property type="entry name" value="EXPORTERBACE"/>
</dbReference>
<evidence type="ECO:0000256" key="5">
    <source>
        <dbReference type="ARBA" id="ARBA00022989"/>
    </source>
</evidence>
<dbReference type="InterPro" id="IPR022324">
    <property type="entry name" value="Bacilysin_exporter_BacE_put"/>
</dbReference>
<dbReference type="InterPro" id="IPR020846">
    <property type="entry name" value="MFS_dom"/>
</dbReference>
<keyword evidence="3" id="KW-1003">Cell membrane</keyword>
<evidence type="ECO:0000256" key="4">
    <source>
        <dbReference type="ARBA" id="ARBA00022692"/>
    </source>
</evidence>
<sequence>MDGAGDSLLKNARFVRLWIGQGLSFVGDFVSTVALVILVVNVSGSASAVGGVLVARLLPTLASPLVGVLADRLDRRAVLVAGDLVRAVLVVGLIFARDLPVIYALAFLLGAARTVFNPTVRAAFPAVVGGGDLTRANALISGTFSFSVMAGPALGGVLVASVGVEAAFLLDALTFLVSAALLSTIPLPAPERDGEEGLFREMRAGFGYLAGARVPLAIVAGAFLATLTANAAIPAEAFLAKDTFGAGDVGYGLLASLWGGGMILGSALTVVLGGRINLISLYFASIFATALAFAGVGLSPTFALALGAIAVAGVANGVDNVATDTVLQERVPDAFLGRVFAARFMTFSAGEAVAYPIGGLIVDTAGPRSTYLLAGAATAAAGVLVLLILAAPLATAENDEQQPRWKGG</sequence>
<evidence type="ECO:0000256" key="1">
    <source>
        <dbReference type="ARBA" id="ARBA00004651"/>
    </source>
</evidence>
<accession>A0A6J4PEH7</accession>
<name>A0A6J4PEH7_9ACTN</name>
<keyword evidence="6 7" id="KW-0472">Membrane</keyword>
<dbReference type="CDD" id="cd06173">
    <property type="entry name" value="MFS_MefA_like"/>
    <property type="match status" value="1"/>
</dbReference>
<evidence type="ECO:0000256" key="3">
    <source>
        <dbReference type="ARBA" id="ARBA00022475"/>
    </source>
</evidence>
<proteinExistence type="predicted"/>
<gene>
    <name evidence="9" type="ORF">AVDCRST_MAG22-2074</name>
</gene>
<evidence type="ECO:0000259" key="8">
    <source>
        <dbReference type="PROSITE" id="PS50850"/>
    </source>
</evidence>
<feature type="transmembrane region" description="Helical" evidence="7">
    <location>
        <begin position="206"/>
        <end position="229"/>
    </location>
</feature>
<feature type="transmembrane region" description="Helical" evidence="7">
    <location>
        <begin position="17"/>
        <end position="40"/>
    </location>
</feature>
<feature type="transmembrane region" description="Helical" evidence="7">
    <location>
        <begin position="46"/>
        <end position="70"/>
    </location>
</feature>
<dbReference type="Pfam" id="PF05977">
    <property type="entry name" value="MFS_3"/>
    <property type="match status" value="1"/>
</dbReference>
<feature type="transmembrane region" description="Helical" evidence="7">
    <location>
        <begin position="136"/>
        <end position="160"/>
    </location>
</feature>
<dbReference type="GO" id="GO:0022857">
    <property type="term" value="F:transmembrane transporter activity"/>
    <property type="evidence" value="ECO:0007669"/>
    <property type="project" value="InterPro"/>
</dbReference>
<dbReference type="Gene3D" id="1.20.1250.20">
    <property type="entry name" value="MFS general substrate transporter like domains"/>
    <property type="match status" value="2"/>
</dbReference>
<dbReference type="SUPFAM" id="SSF103473">
    <property type="entry name" value="MFS general substrate transporter"/>
    <property type="match status" value="1"/>
</dbReference>
<feature type="transmembrane region" description="Helical" evidence="7">
    <location>
        <begin position="249"/>
        <end position="272"/>
    </location>
</feature>
<evidence type="ECO:0000313" key="9">
    <source>
        <dbReference type="EMBL" id="CAA9413740.1"/>
    </source>
</evidence>
<organism evidence="9">
    <name type="scientific">uncultured Rubrobacteraceae bacterium</name>
    <dbReference type="NCBI Taxonomy" id="349277"/>
    <lineage>
        <taxon>Bacteria</taxon>
        <taxon>Bacillati</taxon>
        <taxon>Actinomycetota</taxon>
        <taxon>Rubrobacteria</taxon>
        <taxon>Rubrobacterales</taxon>
        <taxon>Rubrobacteraceae</taxon>
        <taxon>environmental samples</taxon>
    </lineage>
</organism>
<evidence type="ECO:0000256" key="2">
    <source>
        <dbReference type="ARBA" id="ARBA00022448"/>
    </source>
</evidence>
<feature type="transmembrane region" description="Helical" evidence="7">
    <location>
        <begin position="335"/>
        <end position="358"/>
    </location>
</feature>
<dbReference type="GO" id="GO:0005886">
    <property type="term" value="C:plasma membrane"/>
    <property type="evidence" value="ECO:0007669"/>
    <property type="project" value="UniProtKB-SubCell"/>
</dbReference>
<protein>
    <recommendedName>
        <fullName evidence="8">Major facilitator superfamily (MFS) profile domain-containing protein</fullName>
    </recommendedName>
</protein>
<dbReference type="PANTHER" id="PTHR23513:SF6">
    <property type="entry name" value="MAJOR FACILITATOR SUPERFAMILY ASSOCIATED DOMAIN-CONTAINING PROTEIN"/>
    <property type="match status" value="1"/>
</dbReference>
<dbReference type="AlphaFoldDB" id="A0A6J4PEH7"/>
<dbReference type="PANTHER" id="PTHR23513">
    <property type="entry name" value="INTEGRAL MEMBRANE EFFLUX PROTEIN-RELATED"/>
    <property type="match status" value="1"/>
</dbReference>
<keyword evidence="5 7" id="KW-1133">Transmembrane helix</keyword>
<comment type="subcellular location">
    <subcellularLocation>
        <location evidence="1">Cell membrane</location>
        <topology evidence="1">Multi-pass membrane protein</topology>
    </subcellularLocation>
</comment>
<evidence type="ECO:0000256" key="7">
    <source>
        <dbReference type="SAM" id="Phobius"/>
    </source>
</evidence>
<feature type="transmembrane region" description="Helical" evidence="7">
    <location>
        <begin position="166"/>
        <end position="185"/>
    </location>
</feature>
<feature type="transmembrane region" description="Helical" evidence="7">
    <location>
        <begin position="279"/>
        <end position="296"/>
    </location>
</feature>
<dbReference type="InterPro" id="IPR010290">
    <property type="entry name" value="TM_effector"/>
</dbReference>